<dbReference type="SFLD" id="SFLDG01605">
    <property type="entry name" value="Terpene_Cyclase_Like_1_N-term"/>
    <property type="match status" value="1"/>
</dbReference>
<dbReference type="InterPro" id="IPR008949">
    <property type="entry name" value="Isoprenoid_synthase_dom_sf"/>
</dbReference>
<name>N1R188_AEGTA</name>
<feature type="domain" description="Terpene synthase N-terminal" evidence="1">
    <location>
        <begin position="68"/>
        <end position="278"/>
    </location>
</feature>
<sequence length="535" mass="61528">MPSGFEINFPALLEKAKDLDLDIRYNHPVLEEIYVKRNLKLSKIPLDVHALPTTLLFSVEGIAALQLDWEKLLKLRFPDGSFYSSHAATAAALSRTGDKECLAFLEHLVSKFKGGVPCCHSMDNFEQLWVVDRLMRLGISKHFTAEIEQCLDFIYSRWTQKGLAHTVHCPITDIDDTAMGFRLLRLHGYDVTPSVFKHFEQDDKFFCFSMEMETNHASVTPMYNTYRASQLMFPGDDDVLARAGCYCRAFLKQRHASNKLYDKWIITKDLLGEVEYTLDFPWKASLPRIETRMYLDQYGGSTDVWITKVLYRWYFRNRLQRYGGTPKSALTTYFLAAANIFEPSRASERLAWARMAVLAEAVTSHYRYTGCRGPKDSTENLEELIDLVSFDDASSSLREAVIFVKPYAYIQLWKQWLMAWTANWSHRSIDRDTALLLVRTIEICSGRHASAEQKLNLWEYSQLEQLTSSICRKLAAKVHAQKGGGVGTEDLDRQVDFEMRELSWRVHQSGHDINRDQADISSRCEKLLLLGSLLT</sequence>
<dbReference type="PANTHER" id="PTHR31739">
    <property type="entry name" value="ENT-COPALYL DIPHOSPHATE SYNTHASE, CHLOROPLASTIC"/>
    <property type="match status" value="1"/>
</dbReference>
<dbReference type="Gene3D" id="1.50.10.160">
    <property type="match status" value="1"/>
</dbReference>
<accession>N1R188</accession>
<dbReference type="GO" id="GO:0010333">
    <property type="term" value="F:terpene synthase activity"/>
    <property type="evidence" value="ECO:0007669"/>
    <property type="project" value="InterPro"/>
</dbReference>
<organism evidence="2">
    <name type="scientific">Aegilops tauschii</name>
    <name type="common">Tausch's goatgrass</name>
    <name type="synonym">Aegilops squarrosa</name>
    <dbReference type="NCBI Taxonomy" id="37682"/>
    <lineage>
        <taxon>Eukaryota</taxon>
        <taxon>Viridiplantae</taxon>
        <taxon>Streptophyta</taxon>
        <taxon>Embryophyta</taxon>
        <taxon>Tracheophyta</taxon>
        <taxon>Spermatophyta</taxon>
        <taxon>Magnoliopsida</taxon>
        <taxon>Liliopsida</taxon>
        <taxon>Poales</taxon>
        <taxon>Poaceae</taxon>
        <taxon>BOP clade</taxon>
        <taxon>Pooideae</taxon>
        <taxon>Triticodae</taxon>
        <taxon>Triticeae</taxon>
        <taxon>Triticinae</taxon>
        <taxon>Aegilops</taxon>
    </lineage>
</organism>
<dbReference type="GO" id="GO:0009507">
    <property type="term" value="C:chloroplast"/>
    <property type="evidence" value="ECO:0007669"/>
    <property type="project" value="TreeGrafter"/>
</dbReference>
<dbReference type="Gene3D" id="1.50.10.130">
    <property type="entry name" value="Terpene synthase, N-terminal domain"/>
    <property type="match status" value="1"/>
</dbReference>
<protein>
    <submittedName>
        <fullName evidence="2">Syn-copalyl diphosphate synthase</fullName>
    </submittedName>
</protein>
<evidence type="ECO:0000313" key="2">
    <source>
        <dbReference type="EnsemblPlants" id="EMT19820"/>
    </source>
</evidence>
<dbReference type="GO" id="GO:0000287">
    <property type="term" value="F:magnesium ion binding"/>
    <property type="evidence" value="ECO:0007669"/>
    <property type="project" value="TreeGrafter"/>
</dbReference>
<dbReference type="EnsemblPlants" id="EMT19820">
    <property type="protein sequence ID" value="EMT19820"/>
    <property type="gene ID" value="F775_17875"/>
</dbReference>
<evidence type="ECO:0000259" key="1">
    <source>
        <dbReference type="Pfam" id="PF01397"/>
    </source>
</evidence>
<dbReference type="InterPro" id="IPR036965">
    <property type="entry name" value="Terpene_synth_N_sf"/>
</dbReference>
<dbReference type="Gene3D" id="1.10.600.10">
    <property type="entry name" value="Farnesyl Diphosphate Synthase"/>
    <property type="match status" value="2"/>
</dbReference>
<dbReference type="FunFam" id="1.50.10.130:FF:000002">
    <property type="entry name" value="Ent-copalyl diphosphate synthase, chloroplastic"/>
    <property type="match status" value="1"/>
</dbReference>
<proteinExistence type="predicted"/>
<dbReference type="InterPro" id="IPR001906">
    <property type="entry name" value="Terpene_synth_N"/>
</dbReference>
<dbReference type="AlphaFoldDB" id="N1R188"/>
<dbReference type="PANTHER" id="PTHR31739:SF23">
    <property type="entry name" value="GENOME ASSEMBLY, CHROMOSOME: II"/>
    <property type="match status" value="1"/>
</dbReference>
<dbReference type="GO" id="GO:0009686">
    <property type="term" value="P:gibberellin biosynthetic process"/>
    <property type="evidence" value="ECO:0007669"/>
    <property type="project" value="TreeGrafter"/>
</dbReference>
<dbReference type="SUPFAM" id="SSF48239">
    <property type="entry name" value="Terpenoid cyclases/Protein prenyltransferases"/>
    <property type="match status" value="1"/>
</dbReference>
<reference evidence="2" key="1">
    <citation type="submission" date="2015-06" db="UniProtKB">
        <authorList>
            <consortium name="EnsemblPlants"/>
        </authorList>
    </citation>
    <scope>IDENTIFICATION</scope>
</reference>
<dbReference type="InterPro" id="IPR008930">
    <property type="entry name" value="Terpenoid_cyclase/PrenylTrfase"/>
</dbReference>
<dbReference type="SFLD" id="SFLDG01014">
    <property type="entry name" value="Terpene_Cyclase_Like_1_N-term"/>
    <property type="match status" value="1"/>
</dbReference>
<dbReference type="Pfam" id="PF01397">
    <property type="entry name" value="Terpene_synth"/>
    <property type="match status" value="1"/>
</dbReference>
<dbReference type="InterPro" id="IPR050148">
    <property type="entry name" value="Terpene_synthase-like"/>
</dbReference>